<name>A0A975SWY3_9ACTN</name>
<gene>
    <name evidence="2" type="ORF">KRR39_14840</name>
</gene>
<dbReference type="Proteomes" id="UP000683575">
    <property type="component" value="Chromosome"/>
</dbReference>
<dbReference type="RefSeq" id="WP_216938024.1">
    <property type="nucleotide sequence ID" value="NZ_CP077062.1"/>
</dbReference>
<sequence length="271" mass="29797">MLKGVEVHLVVTARDPARQATAEWQEGIKHGRRLTFEQFRTRVLSSSSETDYARRYRASQDLPDVLSRWGATLPASRVHVVCCPPPDADPGLLWQRFAGVVGFDPAGFPPVGPESANPSLGTTEIDLLRRVNVALNKRLVQPGYGQVVKQLYAQELLETGRSPRPVVPLAMHDDLRVVGERWAKEIDTAGYDVHGDLASLVPVAPAEPAPHPDDVPPRDQVDSAVAATAELLLEVQRGRTEVARLEADNARLRKKRKLLKRRLGETAADPA</sequence>
<accession>A0A975SWY3</accession>
<evidence type="ECO:0000256" key="1">
    <source>
        <dbReference type="SAM" id="Coils"/>
    </source>
</evidence>
<dbReference type="AlphaFoldDB" id="A0A975SWY3"/>
<dbReference type="EMBL" id="CP077062">
    <property type="protein sequence ID" value="QWZ06804.1"/>
    <property type="molecule type" value="Genomic_DNA"/>
</dbReference>
<keyword evidence="3" id="KW-1185">Reference proteome</keyword>
<dbReference type="KEGG" id="nps:KRR39_14840"/>
<evidence type="ECO:0000313" key="2">
    <source>
        <dbReference type="EMBL" id="QWZ06804.1"/>
    </source>
</evidence>
<protein>
    <submittedName>
        <fullName evidence="2">Uncharacterized protein</fullName>
    </submittedName>
</protein>
<evidence type="ECO:0000313" key="3">
    <source>
        <dbReference type="Proteomes" id="UP000683575"/>
    </source>
</evidence>
<reference evidence="2" key="1">
    <citation type="submission" date="2021-06" db="EMBL/GenBank/DDBJ databases">
        <title>Complete genome sequence of Nocardioides sp. G188.</title>
        <authorList>
            <person name="Im W.-T."/>
        </authorList>
    </citation>
    <scope>NUCLEOTIDE SEQUENCE</scope>
    <source>
        <strain evidence="2">G188</strain>
    </source>
</reference>
<feature type="coiled-coil region" evidence="1">
    <location>
        <begin position="235"/>
        <end position="262"/>
    </location>
</feature>
<keyword evidence="1" id="KW-0175">Coiled coil</keyword>
<proteinExistence type="predicted"/>
<organism evidence="2 3">
    <name type="scientific">Nocardioides panacis</name>
    <dbReference type="NCBI Taxonomy" id="2849501"/>
    <lineage>
        <taxon>Bacteria</taxon>
        <taxon>Bacillati</taxon>
        <taxon>Actinomycetota</taxon>
        <taxon>Actinomycetes</taxon>
        <taxon>Propionibacteriales</taxon>
        <taxon>Nocardioidaceae</taxon>
        <taxon>Nocardioides</taxon>
    </lineage>
</organism>